<dbReference type="InParanoid" id="A0A078AY98"/>
<keyword evidence="1" id="KW-0472">Membrane</keyword>
<feature type="transmembrane region" description="Helical" evidence="1">
    <location>
        <begin position="122"/>
        <end position="142"/>
    </location>
</feature>
<protein>
    <recommendedName>
        <fullName evidence="4">Transmembrane protein</fullName>
    </recommendedName>
</protein>
<evidence type="ECO:0000313" key="2">
    <source>
        <dbReference type="EMBL" id="CDW85773.1"/>
    </source>
</evidence>
<evidence type="ECO:0000256" key="1">
    <source>
        <dbReference type="SAM" id="Phobius"/>
    </source>
</evidence>
<dbReference type="AlphaFoldDB" id="A0A078AY98"/>
<reference evidence="2 3" key="1">
    <citation type="submission" date="2014-06" db="EMBL/GenBank/DDBJ databases">
        <authorList>
            <person name="Swart Estienne"/>
        </authorList>
    </citation>
    <scope>NUCLEOTIDE SEQUENCE [LARGE SCALE GENOMIC DNA]</scope>
    <source>
        <strain evidence="2 3">130c</strain>
    </source>
</reference>
<dbReference type="EMBL" id="CCKQ01014039">
    <property type="protein sequence ID" value="CDW85773.1"/>
    <property type="molecule type" value="Genomic_DNA"/>
</dbReference>
<evidence type="ECO:0000313" key="3">
    <source>
        <dbReference type="Proteomes" id="UP000039865"/>
    </source>
</evidence>
<keyword evidence="1" id="KW-1133">Transmembrane helix</keyword>
<keyword evidence="3" id="KW-1185">Reference proteome</keyword>
<feature type="transmembrane region" description="Helical" evidence="1">
    <location>
        <begin position="85"/>
        <end position="102"/>
    </location>
</feature>
<feature type="transmembrane region" description="Helical" evidence="1">
    <location>
        <begin position="44"/>
        <end position="65"/>
    </location>
</feature>
<organism evidence="2 3">
    <name type="scientific">Stylonychia lemnae</name>
    <name type="common">Ciliate</name>
    <dbReference type="NCBI Taxonomy" id="5949"/>
    <lineage>
        <taxon>Eukaryota</taxon>
        <taxon>Sar</taxon>
        <taxon>Alveolata</taxon>
        <taxon>Ciliophora</taxon>
        <taxon>Intramacronucleata</taxon>
        <taxon>Spirotrichea</taxon>
        <taxon>Stichotrichia</taxon>
        <taxon>Sporadotrichida</taxon>
        <taxon>Oxytrichidae</taxon>
        <taxon>Stylonychinae</taxon>
        <taxon>Stylonychia</taxon>
    </lineage>
</organism>
<proteinExistence type="predicted"/>
<evidence type="ECO:0008006" key="4">
    <source>
        <dbReference type="Google" id="ProtNLM"/>
    </source>
</evidence>
<accession>A0A078AY98</accession>
<gene>
    <name evidence="2" type="primary">Contig7402.g7914</name>
    <name evidence="2" type="ORF">STYLEM_14860</name>
</gene>
<sequence length="168" mass="19179">MEASQNFYSAMDPSLKIWITINGVILIHVIISQFIYIVSFWNVALFFINLAIFILPLALNLIYLLGTDKIRNFIILTRFRHVIDLFLLAISILFITVLVFVGSGASKIQYTEFLSLLLLSEYFLILAFVFGQLLHIISFKVLQVKALQLQTQAYQPAKKSSDSDDIKV</sequence>
<dbReference type="Proteomes" id="UP000039865">
    <property type="component" value="Unassembled WGS sequence"/>
</dbReference>
<name>A0A078AY98_STYLE</name>
<feature type="transmembrane region" description="Helical" evidence="1">
    <location>
        <begin position="17"/>
        <end position="38"/>
    </location>
</feature>
<keyword evidence="1" id="KW-0812">Transmembrane</keyword>